<accession>A0ABR2HYZ5</accession>
<feature type="domain" description="Heterokaryon incompatibility" evidence="1">
    <location>
        <begin position="67"/>
        <end position="156"/>
    </location>
</feature>
<dbReference type="EMBL" id="JAPCWZ010000007">
    <property type="protein sequence ID" value="KAK8855309.1"/>
    <property type="molecule type" value="Genomic_DNA"/>
</dbReference>
<evidence type="ECO:0000313" key="2">
    <source>
        <dbReference type="EMBL" id="KAK8855309.1"/>
    </source>
</evidence>
<dbReference type="PANTHER" id="PTHR33112:SF16">
    <property type="entry name" value="HETEROKARYON INCOMPATIBILITY DOMAIN-CONTAINING PROTEIN"/>
    <property type="match status" value="1"/>
</dbReference>
<protein>
    <submittedName>
        <fullName evidence="2">Heterokaryon incompatibility protein-domain-containing protein</fullName>
    </submittedName>
</protein>
<keyword evidence="3" id="KW-1185">Reference proteome</keyword>
<proteinExistence type="predicted"/>
<gene>
    <name evidence="2" type="ORF">PGQ11_011221</name>
</gene>
<dbReference type="InterPro" id="IPR010730">
    <property type="entry name" value="HET"/>
</dbReference>
<dbReference type="Proteomes" id="UP001390339">
    <property type="component" value="Unassembled WGS sequence"/>
</dbReference>
<reference evidence="2 3" key="1">
    <citation type="journal article" date="2024" name="IMA Fungus">
        <title>Apiospora arundinis, a panoply of carbohydrate-active enzymes and secondary metabolites.</title>
        <authorList>
            <person name="Sorensen T."/>
            <person name="Petersen C."/>
            <person name="Muurmann A.T."/>
            <person name="Christiansen J.V."/>
            <person name="Brundto M.L."/>
            <person name="Overgaard C.K."/>
            <person name="Boysen A.T."/>
            <person name="Wollenberg R.D."/>
            <person name="Larsen T.O."/>
            <person name="Sorensen J.L."/>
            <person name="Nielsen K.L."/>
            <person name="Sondergaard T.E."/>
        </authorList>
    </citation>
    <scope>NUCLEOTIDE SEQUENCE [LARGE SCALE GENOMIC DNA]</scope>
    <source>
        <strain evidence="2 3">AAU 773</strain>
    </source>
</reference>
<evidence type="ECO:0000259" key="1">
    <source>
        <dbReference type="Pfam" id="PF06985"/>
    </source>
</evidence>
<evidence type="ECO:0000313" key="3">
    <source>
        <dbReference type="Proteomes" id="UP001390339"/>
    </source>
</evidence>
<dbReference type="PANTHER" id="PTHR33112">
    <property type="entry name" value="DOMAIN PROTEIN, PUTATIVE-RELATED"/>
    <property type="match status" value="1"/>
</dbReference>
<sequence>MVVKEETLDFVIRMFMESCLNPDVSRPSWGDQGNDRSKLPLWLLDLQSPFVKVVHREDIQEPHAVEWATLSYARGLKMPQYRVVDGQAQPLYSLFDIPYLRERVPANALFDAIEIVYQLGIRYLWVDVLCSNWDPHDLESLCQSYTDTFQGAMINIQLPDHDFWALDQLTRELEELNEMAKTEFYPTLGGDGLGPTTGMLDATLFLYPFFTNSWNCLDRLLSPRKVFYLPDGEVVWACASYCAHSLRGYLNDDLRDCLMSLPNYPFPEGQRLLLSSSSPSSSLMLATDRLQEKSTPPFSAIIETLSRCYNIVNDKDYIVIHHILAYAYGMAPDPGHWENGIGSLPVDYIWWGDVRWTSISDLGHTTYASTAWLLRVALPETRRRKPYEAPIASIKGLSGCANEGPGSWDLYADTLFASLQIAGVSGQSTFLGAGLVTGEPWGFEPPRMRYSKPYYIYSEEETEEMKEMGETRLMGRGIVDDPLWLQNEMLTIKAEEDWEKAEMALVGNTNPKLKNRRILTLAFLMRQTVEVRAADLPPLPPLWGAEMMPGPRLCVEHGYGCPEADVVTLEVNYGLILLTSDDDDEGDGIDLDRYERVGVFEVYGDNFAGDKVKTMYLR</sequence>
<organism evidence="2 3">
    <name type="scientific">Apiospora arundinis</name>
    <dbReference type="NCBI Taxonomy" id="335852"/>
    <lineage>
        <taxon>Eukaryota</taxon>
        <taxon>Fungi</taxon>
        <taxon>Dikarya</taxon>
        <taxon>Ascomycota</taxon>
        <taxon>Pezizomycotina</taxon>
        <taxon>Sordariomycetes</taxon>
        <taxon>Xylariomycetidae</taxon>
        <taxon>Amphisphaeriales</taxon>
        <taxon>Apiosporaceae</taxon>
        <taxon>Apiospora</taxon>
    </lineage>
</organism>
<comment type="caution">
    <text evidence="2">The sequence shown here is derived from an EMBL/GenBank/DDBJ whole genome shotgun (WGS) entry which is preliminary data.</text>
</comment>
<dbReference type="Pfam" id="PF06985">
    <property type="entry name" value="HET"/>
    <property type="match status" value="1"/>
</dbReference>
<name>A0ABR2HYZ5_9PEZI</name>